<feature type="compositionally biased region" description="Basic and acidic residues" evidence="6">
    <location>
        <begin position="722"/>
        <end position="735"/>
    </location>
</feature>
<dbReference type="GO" id="GO:0070740">
    <property type="term" value="F:tubulin-glutamic acid ligase activity"/>
    <property type="evidence" value="ECO:0007669"/>
    <property type="project" value="TreeGrafter"/>
</dbReference>
<dbReference type="PANTHER" id="PTHR12241:SF145">
    <property type="entry name" value="TUBULIN POLYGLUTAMYLASE TTLL5"/>
    <property type="match status" value="1"/>
</dbReference>
<reference evidence="7 8" key="1">
    <citation type="journal article" date="2018" name="PLoS ONE">
        <title>The draft genome of Kipferlia bialata reveals reductive genome evolution in fornicate parasites.</title>
        <authorList>
            <person name="Tanifuji G."/>
            <person name="Takabayashi S."/>
            <person name="Kume K."/>
            <person name="Takagi M."/>
            <person name="Nakayama T."/>
            <person name="Kamikawa R."/>
            <person name="Inagaki Y."/>
            <person name="Hashimoto T."/>
        </authorList>
    </citation>
    <scope>NUCLEOTIDE SEQUENCE [LARGE SCALE GENOMIC DNA]</scope>
    <source>
        <strain evidence="7">NY0173</strain>
    </source>
</reference>
<evidence type="ECO:0000256" key="1">
    <source>
        <dbReference type="ARBA" id="ARBA00022598"/>
    </source>
</evidence>
<feature type="compositionally biased region" description="Basic and acidic residues" evidence="6">
    <location>
        <begin position="31"/>
        <end position="59"/>
    </location>
</feature>
<feature type="compositionally biased region" description="Polar residues" evidence="6">
    <location>
        <begin position="742"/>
        <end position="751"/>
    </location>
</feature>
<comment type="caution">
    <text evidence="7">The sequence shown here is derived from an EMBL/GenBank/DDBJ whole genome shotgun (WGS) entry which is preliminary data.</text>
</comment>
<evidence type="ECO:0000256" key="4">
    <source>
        <dbReference type="ARBA" id="ARBA00041448"/>
    </source>
</evidence>
<evidence type="ECO:0000256" key="2">
    <source>
        <dbReference type="ARBA" id="ARBA00022741"/>
    </source>
</evidence>
<dbReference type="GO" id="GO:0005524">
    <property type="term" value="F:ATP binding"/>
    <property type="evidence" value="ECO:0007669"/>
    <property type="project" value="UniProtKB-KW"/>
</dbReference>
<feature type="region of interest" description="Disordered" evidence="6">
    <location>
        <begin position="1"/>
        <end position="61"/>
    </location>
</feature>
<organism evidence="7 8">
    <name type="scientific">Kipferlia bialata</name>
    <dbReference type="NCBI Taxonomy" id="797122"/>
    <lineage>
        <taxon>Eukaryota</taxon>
        <taxon>Metamonada</taxon>
        <taxon>Carpediemonas-like organisms</taxon>
        <taxon>Kipferlia</taxon>
    </lineage>
</organism>
<feature type="compositionally biased region" description="Low complexity" evidence="6">
    <location>
        <begin position="699"/>
        <end position="720"/>
    </location>
</feature>
<dbReference type="PROSITE" id="PS51221">
    <property type="entry name" value="TTL"/>
    <property type="match status" value="1"/>
</dbReference>
<evidence type="ECO:0000313" key="8">
    <source>
        <dbReference type="Proteomes" id="UP000265618"/>
    </source>
</evidence>
<evidence type="ECO:0000256" key="3">
    <source>
        <dbReference type="ARBA" id="ARBA00022840"/>
    </source>
</evidence>
<gene>
    <name evidence="7" type="ORF">KIPB_000781</name>
</gene>
<dbReference type="GO" id="GO:0036064">
    <property type="term" value="C:ciliary basal body"/>
    <property type="evidence" value="ECO:0007669"/>
    <property type="project" value="TreeGrafter"/>
</dbReference>
<keyword evidence="2" id="KW-0547">Nucleotide-binding</keyword>
<proteinExistence type="predicted"/>
<dbReference type="EMBL" id="BDIP01000096">
    <property type="protein sequence ID" value="GIQ80050.1"/>
    <property type="molecule type" value="Genomic_DNA"/>
</dbReference>
<keyword evidence="8" id="KW-1185">Reference proteome</keyword>
<dbReference type="InterPro" id="IPR004344">
    <property type="entry name" value="TTL/TTLL_fam"/>
</dbReference>
<evidence type="ECO:0000313" key="7">
    <source>
        <dbReference type="EMBL" id="GIQ80050.1"/>
    </source>
</evidence>
<dbReference type="GO" id="GO:0000226">
    <property type="term" value="P:microtubule cytoskeleton organization"/>
    <property type="evidence" value="ECO:0007669"/>
    <property type="project" value="TreeGrafter"/>
</dbReference>
<dbReference type="Gene3D" id="3.30.470.20">
    <property type="entry name" value="ATP-grasp fold, B domain"/>
    <property type="match status" value="1"/>
</dbReference>
<evidence type="ECO:0000256" key="6">
    <source>
        <dbReference type="SAM" id="MobiDB-lite"/>
    </source>
</evidence>
<dbReference type="SUPFAM" id="SSF56059">
    <property type="entry name" value="Glutathione synthetase ATP-binding domain-like"/>
    <property type="match status" value="1"/>
</dbReference>
<dbReference type="OrthoDB" id="202825at2759"/>
<protein>
    <recommendedName>
        <fullName evidence="4">Tubulin--tyrosine ligase-like protein 5</fullName>
    </recommendedName>
</protein>
<feature type="region of interest" description="Disordered" evidence="6">
    <location>
        <begin position="764"/>
        <end position="823"/>
    </location>
</feature>
<dbReference type="Pfam" id="PF03133">
    <property type="entry name" value="TTL"/>
    <property type="match status" value="1"/>
</dbReference>
<dbReference type="GO" id="GO:0015631">
    <property type="term" value="F:tubulin binding"/>
    <property type="evidence" value="ECO:0007669"/>
    <property type="project" value="TreeGrafter"/>
</dbReference>
<keyword evidence="3" id="KW-0067">ATP-binding</keyword>
<sequence length="835" mass="92143">MPAPLPVSQYQQCDTDTDTDCQDPGSGRGSTAEKIDTGHESDTGVRQGVREGERERGGEGESALARAAQAHTVVGRVPAQGAGRDYVHFQAVSSLTPRPNPQGNWPTLHYKVTRTCPAIVRATLEAAGFVKTNGSNWNLHWSGKHVPPSTVRTTPTHQSLNHFPHSYEMTRKDCLVRNIQRHAETRRTEDWSFFPKSWILPGDTKQLVEYCEDVGTRLDRDGDIVFPPLIVKPSSSSCGRGIRLVSHLTDLPSHGAGSFVVSEYISNPYLLETKKFDIRVYLLVTSWDPLVMYLHEDGLVRLATRPYSHGDMHNVSREKLCSHLTNYSINKRSSLYKQPTNEDDTTGSKRSLRSLWEHLGRTHTTSDIAHLQKRIDSLLIKTLVSCEPRVARYTTSRYSYKHSASSGSPYVSSSRVGAACFEIYGVDILIDDALNPYLLEVNFCPSFATDSPLDMAVKSRVVAESFNICGISTHTPGRPLHSSLSASPLLMPLQSRGGKKPKPRSVYSGRRGPRRLSTPNRGTRDTRPVSRGVRNNGPDRSARPMSGTPNRFSMARSLSLPMPRTSTAGSTARGRERWRLDGARESVLSTAEVAHLHRNFQRELTAVQSTGFRLVFPATTGSFYTDFFDGRRPRLEALYEYMGQSHVDSHIVSDGFRIQPNARSAPRDSRTYHVNGPGKSPKARPNRGRSRGRGGRGGRPQSRGHTVSRSSSVGTVSRRGSVMREREREMQRDYDAVAPSGASHTTHSSQGYAVARGRVYSIGGERASSPGGRRGLSYADANPRRISLGSTRDTDRDSLGSPLSGSSNGFDVAPVRRGSTDGPQAVWLPRLVMDN</sequence>
<dbReference type="PANTHER" id="PTHR12241">
    <property type="entry name" value="TUBULIN POLYGLUTAMYLASE"/>
    <property type="match status" value="1"/>
</dbReference>
<evidence type="ECO:0000256" key="5">
    <source>
        <dbReference type="ARBA" id="ARBA00049274"/>
    </source>
</evidence>
<feature type="compositionally biased region" description="Basic residues" evidence="6">
    <location>
        <begin position="681"/>
        <end position="696"/>
    </location>
</feature>
<comment type="catalytic activity">
    <reaction evidence="5">
        <text>L-glutamyl-[protein] + L-glutamate + ATP = gamma-L-glutamyl-L-glutamyl-[protein] + ADP + phosphate + H(+)</text>
        <dbReference type="Rhea" id="RHEA:60144"/>
        <dbReference type="Rhea" id="RHEA-COMP:10208"/>
        <dbReference type="Rhea" id="RHEA-COMP:15517"/>
        <dbReference type="ChEBI" id="CHEBI:15378"/>
        <dbReference type="ChEBI" id="CHEBI:29973"/>
        <dbReference type="ChEBI" id="CHEBI:29985"/>
        <dbReference type="ChEBI" id="CHEBI:30616"/>
        <dbReference type="ChEBI" id="CHEBI:43474"/>
        <dbReference type="ChEBI" id="CHEBI:143622"/>
        <dbReference type="ChEBI" id="CHEBI:456216"/>
    </reaction>
    <physiologicalReaction direction="left-to-right" evidence="5">
        <dbReference type="Rhea" id="RHEA:60145"/>
    </physiologicalReaction>
</comment>
<dbReference type="Proteomes" id="UP000265618">
    <property type="component" value="Unassembled WGS sequence"/>
</dbReference>
<dbReference type="AlphaFoldDB" id="A0A9K3CPP3"/>
<accession>A0A9K3CPP3</accession>
<feature type="region of interest" description="Disordered" evidence="6">
    <location>
        <begin position="490"/>
        <end position="554"/>
    </location>
</feature>
<feature type="region of interest" description="Disordered" evidence="6">
    <location>
        <begin position="660"/>
        <end position="752"/>
    </location>
</feature>
<keyword evidence="1 7" id="KW-0436">Ligase</keyword>
<name>A0A9K3CPP3_9EUKA</name>